<evidence type="ECO:0000313" key="2">
    <source>
        <dbReference type="EMBL" id="KAK0715425.1"/>
    </source>
</evidence>
<sequence>YIALSYCWGNGNSVTTTASTIKQLKSGISRRMLPRTLQDAVEFTRELGIPYLWIDALCIIQDSASDWETESAKMGEIYNNAFLTVAASSAPSAGDGFLRRHQEPAELKVKWPDGVTARARIGPPGLLSPLDSEPWYQRGWTFQEQLLSARLVTYSDREVQWACPSVRACECGGSDGAKNLTPQTHDDHFPTALWQLADRAKAPDFWVNLVNSYSARSLTVERDRLPALSGIASRIGRLTESSYLAGLWAGDVLSGLCWSRRVPAAVGVSPGTYRAPTFSWASVDGPIHYCHRDRARDVKEPDLAPQSIDASTTVDGLNPFGVVTEGWIKVRAPIMSCTVQ</sequence>
<dbReference type="PANTHER" id="PTHR33112:SF16">
    <property type="entry name" value="HETEROKARYON INCOMPATIBILITY DOMAIN-CONTAINING PROTEIN"/>
    <property type="match status" value="1"/>
</dbReference>
<dbReference type="InterPro" id="IPR010730">
    <property type="entry name" value="HET"/>
</dbReference>
<dbReference type="AlphaFoldDB" id="A0AA40AGI4"/>
<name>A0AA40AGI4_9PEZI</name>
<dbReference type="PANTHER" id="PTHR33112">
    <property type="entry name" value="DOMAIN PROTEIN, PUTATIVE-RELATED"/>
    <property type="match status" value="1"/>
</dbReference>
<evidence type="ECO:0000259" key="1">
    <source>
        <dbReference type="Pfam" id="PF06985"/>
    </source>
</evidence>
<keyword evidence="3" id="KW-1185">Reference proteome</keyword>
<dbReference type="Pfam" id="PF06985">
    <property type="entry name" value="HET"/>
    <property type="match status" value="1"/>
</dbReference>
<protein>
    <submittedName>
        <fullName evidence="2">Heterokaryon incompatibility protein-domain-containing protein</fullName>
    </submittedName>
</protein>
<accession>A0AA40AGI4</accession>
<reference evidence="2" key="1">
    <citation type="submission" date="2023-06" db="EMBL/GenBank/DDBJ databases">
        <title>Genome-scale phylogeny and comparative genomics of the fungal order Sordariales.</title>
        <authorList>
            <consortium name="Lawrence Berkeley National Laboratory"/>
            <person name="Hensen N."/>
            <person name="Bonometti L."/>
            <person name="Westerberg I."/>
            <person name="Brannstrom I.O."/>
            <person name="Guillou S."/>
            <person name="Cros-Aarteil S."/>
            <person name="Calhoun S."/>
            <person name="Haridas S."/>
            <person name="Kuo A."/>
            <person name="Mondo S."/>
            <person name="Pangilinan J."/>
            <person name="Riley R."/>
            <person name="Labutti K."/>
            <person name="Andreopoulos B."/>
            <person name="Lipzen A."/>
            <person name="Chen C."/>
            <person name="Yanf M."/>
            <person name="Daum C."/>
            <person name="Ng V."/>
            <person name="Clum A."/>
            <person name="Steindorff A."/>
            <person name="Ohm R."/>
            <person name="Martin F."/>
            <person name="Silar P."/>
            <person name="Natvig D."/>
            <person name="Lalanne C."/>
            <person name="Gautier V."/>
            <person name="Ament-Velasquez S.L."/>
            <person name="Kruys A."/>
            <person name="Hutchinson M.I."/>
            <person name="Powell A.J."/>
            <person name="Barry K."/>
            <person name="Miller A.N."/>
            <person name="Grigoriev I.V."/>
            <person name="Debuchy R."/>
            <person name="Gladieux P."/>
            <person name="Thoren M.H."/>
            <person name="Johannesson H."/>
        </authorList>
    </citation>
    <scope>NUCLEOTIDE SEQUENCE</scope>
    <source>
        <strain evidence="2">SMH4607-1</strain>
    </source>
</reference>
<feature type="non-terminal residue" evidence="2">
    <location>
        <position position="1"/>
    </location>
</feature>
<dbReference type="EMBL" id="JAUKUA010000004">
    <property type="protein sequence ID" value="KAK0715425.1"/>
    <property type="molecule type" value="Genomic_DNA"/>
</dbReference>
<feature type="domain" description="Heterokaryon incompatibility" evidence="1">
    <location>
        <begin position="1"/>
        <end position="144"/>
    </location>
</feature>
<gene>
    <name evidence="2" type="ORF">B0H67DRAFT_464070</name>
</gene>
<comment type="caution">
    <text evidence="2">The sequence shown here is derived from an EMBL/GenBank/DDBJ whole genome shotgun (WGS) entry which is preliminary data.</text>
</comment>
<evidence type="ECO:0000313" key="3">
    <source>
        <dbReference type="Proteomes" id="UP001172102"/>
    </source>
</evidence>
<feature type="non-terminal residue" evidence="2">
    <location>
        <position position="340"/>
    </location>
</feature>
<proteinExistence type="predicted"/>
<dbReference type="Proteomes" id="UP001172102">
    <property type="component" value="Unassembled WGS sequence"/>
</dbReference>
<organism evidence="2 3">
    <name type="scientific">Lasiosphaeris hirsuta</name>
    <dbReference type="NCBI Taxonomy" id="260670"/>
    <lineage>
        <taxon>Eukaryota</taxon>
        <taxon>Fungi</taxon>
        <taxon>Dikarya</taxon>
        <taxon>Ascomycota</taxon>
        <taxon>Pezizomycotina</taxon>
        <taxon>Sordariomycetes</taxon>
        <taxon>Sordariomycetidae</taxon>
        <taxon>Sordariales</taxon>
        <taxon>Lasiosphaeriaceae</taxon>
        <taxon>Lasiosphaeris</taxon>
    </lineage>
</organism>